<dbReference type="EMBL" id="JATAAI010000009">
    <property type="protein sequence ID" value="KAK1743589.1"/>
    <property type="molecule type" value="Genomic_DNA"/>
</dbReference>
<dbReference type="GO" id="GO:0051015">
    <property type="term" value="F:actin filament binding"/>
    <property type="evidence" value="ECO:0007669"/>
    <property type="project" value="TreeGrafter"/>
</dbReference>
<sequence length="320" mass="35560">MVSIFKKNNSSSSRKMFKAKMMSKSSLSVTIDSPVSRSDLSIATEPMTIAGLIGNRRWSLLEHLLMDGAPLSIDGPDMAEHAITEHIVVHFAVRFQAPLRTVSLLSKLYPSSISSPDACGRYPVHVACKWSATPDVVNYLVRLNSSACGVQDSFGKTPMHYVAEFYVANYQLPLEMLYPMDESMMQVVKLLKSAAPTSLNLEDDEGCNAIEYALVNDVNIKVIKVMQRACRDDWRQRSKASDEGLRRRHSDLIKDLEELTMTLQEDMRNGGCDNDLKFAHHSALTTRRRGSMVQVSNGRVHVDDPAADPQKPTTVAARSA</sequence>
<proteinExistence type="predicted"/>
<keyword evidence="5" id="KW-1185">Reference proteome</keyword>
<feature type="region of interest" description="Disordered" evidence="3">
    <location>
        <begin position="301"/>
        <end position="320"/>
    </location>
</feature>
<evidence type="ECO:0000256" key="2">
    <source>
        <dbReference type="ARBA" id="ARBA00023043"/>
    </source>
</evidence>
<keyword evidence="2" id="KW-0040">ANK repeat</keyword>
<name>A0AAD8YBV0_9STRA</name>
<evidence type="ECO:0000256" key="1">
    <source>
        <dbReference type="ARBA" id="ARBA00022737"/>
    </source>
</evidence>
<dbReference type="GO" id="GO:0005737">
    <property type="term" value="C:cytoplasm"/>
    <property type="evidence" value="ECO:0007669"/>
    <property type="project" value="TreeGrafter"/>
</dbReference>
<evidence type="ECO:0000313" key="5">
    <source>
        <dbReference type="Proteomes" id="UP001224775"/>
    </source>
</evidence>
<comment type="caution">
    <text evidence="4">The sequence shown here is derived from an EMBL/GenBank/DDBJ whole genome shotgun (WGS) entry which is preliminary data.</text>
</comment>
<accession>A0AAD8YBV0</accession>
<protein>
    <submittedName>
        <fullName evidence="4">Uncharacterized protein</fullName>
    </submittedName>
</protein>
<dbReference type="PANTHER" id="PTHR24153:SF8">
    <property type="entry name" value="FORKED, ISOFORM F"/>
    <property type="match status" value="1"/>
</dbReference>
<dbReference type="Gene3D" id="1.25.40.20">
    <property type="entry name" value="Ankyrin repeat-containing domain"/>
    <property type="match status" value="1"/>
</dbReference>
<dbReference type="SUPFAM" id="SSF48403">
    <property type="entry name" value="Ankyrin repeat"/>
    <property type="match status" value="1"/>
</dbReference>
<reference evidence="4" key="1">
    <citation type="submission" date="2023-06" db="EMBL/GenBank/DDBJ databases">
        <title>Survivors Of The Sea: Transcriptome response of Skeletonema marinoi to long-term dormancy.</title>
        <authorList>
            <person name="Pinder M.I.M."/>
            <person name="Kourtchenko O."/>
            <person name="Robertson E.K."/>
            <person name="Larsson T."/>
            <person name="Maumus F."/>
            <person name="Osuna-Cruz C.M."/>
            <person name="Vancaester E."/>
            <person name="Stenow R."/>
            <person name="Vandepoele K."/>
            <person name="Ploug H."/>
            <person name="Bruchert V."/>
            <person name="Godhe A."/>
            <person name="Topel M."/>
        </authorList>
    </citation>
    <scope>NUCLEOTIDE SEQUENCE</scope>
    <source>
        <strain evidence="4">R05AC</strain>
    </source>
</reference>
<evidence type="ECO:0000256" key="3">
    <source>
        <dbReference type="SAM" id="MobiDB-lite"/>
    </source>
</evidence>
<dbReference type="Proteomes" id="UP001224775">
    <property type="component" value="Unassembled WGS sequence"/>
</dbReference>
<dbReference type="GO" id="GO:0051017">
    <property type="term" value="P:actin filament bundle assembly"/>
    <property type="evidence" value="ECO:0007669"/>
    <property type="project" value="TreeGrafter"/>
</dbReference>
<gene>
    <name evidence="4" type="ORF">QTG54_006210</name>
</gene>
<keyword evidence="1" id="KW-0677">Repeat</keyword>
<dbReference type="PANTHER" id="PTHR24153">
    <property type="entry name" value="ESPIN"/>
    <property type="match status" value="1"/>
</dbReference>
<evidence type="ECO:0000313" key="4">
    <source>
        <dbReference type="EMBL" id="KAK1743589.1"/>
    </source>
</evidence>
<dbReference type="InterPro" id="IPR052420">
    <property type="entry name" value="Espin/Espin-like"/>
</dbReference>
<dbReference type="AlphaFoldDB" id="A0AAD8YBV0"/>
<dbReference type="InterPro" id="IPR036770">
    <property type="entry name" value="Ankyrin_rpt-contain_sf"/>
</dbReference>
<organism evidence="4 5">
    <name type="scientific">Skeletonema marinoi</name>
    <dbReference type="NCBI Taxonomy" id="267567"/>
    <lineage>
        <taxon>Eukaryota</taxon>
        <taxon>Sar</taxon>
        <taxon>Stramenopiles</taxon>
        <taxon>Ochrophyta</taxon>
        <taxon>Bacillariophyta</taxon>
        <taxon>Coscinodiscophyceae</taxon>
        <taxon>Thalassiosirophycidae</taxon>
        <taxon>Thalassiosirales</taxon>
        <taxon>Skeletonemataceae</taxon>
        <taxon>Skeletonema</taxon>
        <taxon>Skeletonema marinoi-dohrnii complex</taxon>
    </lineage>
</organism>